<gene>
    <name evidence="1" type="ORF">ACFOD6_09485</name>
</gene>
<organism evidence="1 2">
    <name type="scientific">Tabrizicola soli</name>
    <dbReference type="NCBI Taxonomy" id="2185115"/>
    <lineage>
        <taxon>Bacteria</taxon>
        <taxon>Pseudomonadati</taxon>
        <taxon>Pseudomonadota</taxon>
        <taxon>Alphaproteobacteria</taxon>
        <taxon>Rhodobacterales</taxon>
        <taxon>Paracoccaceae</taxon>
        <taxon>Tabrizicola</taxon>
    </lineage>
</organism>
<accession>A0ABV7DV95</accession>
<keyword evidence="2" id="KW-1185">Reference proteome</keyword>
<dbReference type="Proteomes" id="UP001595445">
    <property type="component" value="Unassembled WGS sequence"/>
</dbReference>
<comment type="caution">
    <text evidence="1">The sequence shown here is derived from an EMBL/GenBank/DDBJ whole genome shotgun (WGS) entry which is preliminary data.</text>
</comment>
<protein>
    <submittedName>
        <fullName evidence="1">Uncharacterized protein</fullName>
    </submittedName>
</protein>
<dbReference type="RefSeq" id="WP_197646795.1">
    <property type="nucleotide sequence ID" value="NZ_JAEACP010000020.1"/>
</dbReference>
<sequence length="48" mass="5587">MSRFRAWQPDLSRSRARQEFAVARPELPPQLSLKDGALENLGVMYREL</sequence>
<proteinExistence type="predicted"/>
<dbReference type="EMBL" id="JBHRSM010000016">
    <property type="protein sequence ID" value="MFC3086276.1"/>
    <property type="molecule type" value="Genomic_DNA"/>
</dbReference>
<name>A0ABV7DV95_9RHOB</name>
<evidence type="ECO:0000313" key="2">
    <source>
        <dbReference type="Proteomes" id="UP001595445"/>
    </source>
</evidence>
<reference evidence="2" key="1">
    <citation type="journal article" date="2019" name="Int. J. Syst. Evol. Microbiol.">
        <title>The Global Catalogue of Microorganisms (GCM) 10K type strain sequencing project: providing services to taxonomists for standard genome sequencing and annotation.</title>
        <authorList>
            <consortium name="The Broad Institute Genomics Platform"/>
            <consortium name="The Broad Institute Genome Sequencing Center for Infectious Disease"/>
            <person name="Wu L."/>
            <person name="Ma J."/>
        </authorList>
    </citation>
    <scope>NUCLEOTIDE SEQUENCE [LARGE SCALE GENOMIC DNA]</scope>
    <source>
        <strain evidence="2">KCTC 62102</strain>
    </source>
</reference>
<evidence type="ECO:0000313" key="1">
    <source>
        <dbReference type="EMBL" id="MFC3086276.1"/>
    </source>
</evidence>